<organism evidence="19 20">
    <name type="scientific">Mycena belliarum</name>
    <dbReference type="NCBI Taxonomy" id="1033014"/>
    <lineage>
        <taxon>Eukaryota</taxon>
        <taxon>Fungi</taxon>
        <taxon>Dikarya</taxon>
        <taxon>Basidiomycota</taxon>
        <taxon>Agaricomycotina</taxon>
        <taxon>Agaricomycetes</taxon>
        <taxon>Agaricomycetidae</taxon>
        <taxon>Agaricales</taxon>
        <taxon>Marasmiineae</taxon>
        <taxon>Mycenaceae</taxon>
        <taxon>Mycena</taxon>
    </lineage>
</organism>
<dbReference type="PANTHER" id="PTHR31803">
    <property type="entry name" value="ALTERNATIVE OXIDASE"/>
    <property type="match status" value="1"/>
</dbReference>
<evidence type="ECO:0000256" key="14">
    <source>
        <dbReference type="ARBA" id="ARBA00023136"/>
    </source>
</evidence>
<keyword evidence="3" id="KW-0813">Transport</keyword>
<keyword evidence="14 16" id="KW-0472">Membrane</keyword>
<accession>A0AAD6TYG9</accession>
<evidence type="ECO:0000256" key="15">
    <source>
        <dbReference type="ARBA" id="ARBA00025285"/>
    </source>
</evidence>
<dbReference type="PANTHER" id="PTHR31803:SF3">
    <property type="entry name" value="ALTERNATIVE OXIDASE"/>
    <property type="match status" value="1"/>
</dbReference>
<dbReference type="InterPro" id="IPR002680">
    <property type="entry name" value="AOX"/>
</dbReference>
<keyword evidence="6 16" id="KW-0479">Metal-binding</keyword>
<evidence type="ECO:0000256" key="1">
    <source>
        <dbReference type="ARBA" id="ARBA00004273"/>
    </source>
</evidence>
<evidence type="ECO:0000256" key="8">
    <source>
        <dbReference type="ARBA" id="ARBA00022946"/>
    </source>
</evidence>
<evidence type="ECO:0000256" key="6">
    <source>
        <dbReference type="ARBA" id="ARBA00022723"/>
    </source>
</evidence>
<keyword evidence="13" id="KW-0496">Mitochondrion</keyword>
<evidence type="ECO:0000256" key="16">
    <source>
        <dbReference type="RuleBase" id="RU003779"/>
    </source>
</evidence>
<keyword evidence="11 16" id="KW-0560">Oxidoreductase</keyword>
<keyword evidence="7" id="KW-0999">Mitochondrion inner membrane</keyword>
<dbReference type="AlphaFoldDB" id="A0AAD6TYG9"/>
<dbReference type="GO" id="GO:0046872">
    <property type="term" value="F:metal ion binding"/>
    <property type="evidence" value="ECO:0007669"/>
    <property type="project" value="UniProtKB-UniRule"/>
</dbReference>
<evidence type="ECO:0000256" key="11">
    <source>
        <dbReference type="ARBA" id="ARBA00023002"/>
    </source>
</evidence>
<evidence type="ECO:0000256" key="18">
    <source>
        <dbReference type="SAM" id="Phobius"/>
    </source>
</evidence>
<evidence type="ECO:0000256" key="7">
    <source>
        <dbReference type="ARBA" id="ARBA00022792"/>
    </source>
</evidence>
<feature type="compositionally biased region" description="Polar residues" evidence="17">
    <location>
        <begin position="34"/>
        <end position="57"/>
    </location>
</feature>
<dbReference type="InterPro" id="IPR038659">
    <property type="entry name" value="AOX_sf"/>
</dbReference>
<dbReference type="GO" id="GO:0005743">
    <property type="term" value="C:mitochondrial inner membrane"/>
    <property type="evidence" value="ECO:0007669"/>
    <property type="project" value="UniProtKB-SubCell"/>
</dbReference>
<evidence type="ECO:0000256" key="2">
    <source>
        <dbReference type="ARBA" id="ARBA00008388"/>
    </source>
</evidence>
<dbReference type="FunFam" id="1.20.1260.140:FF:000002">
    <property type="entry name" value="Alternative oxidase"/>
    <property type="match status" value="1"/>
</dbReference>
<keyword evidence="9 16" id="KW-0249">Electron transport</keyword>
<name>A0AAD6TYG9_9AGAR</name>
<gene>
    <name evidence="19" type="ORF">B0H15DRAFT_849550</name>
</gene>
<dbReference type="GO" id="GO:0009916">
    <property type="term" value="F:alternative oxidase activity"/>
    <property type="evidence" value="ECO:0007669"/>
    <property type="project" value="UniProtKB-UniRule"/>
</dbReference>
<dbReference type="CDD" id="cd01053">
    <property type="entry name" value="AOX"/>
    <property type="match status" value="1"/>
</dbReference>
<feature type="region of interest" description="Disordered" evidence="17">
    <location>
        <begin position="34"/>
        <end position="61"/>
    </location>
</feature>
<dbReference type="Gene3D" id="1.20.1260.140">
    <property type="entry name" value="Alternative oxidase"/>
    <property type="match status" value="1"/>
</dbReference>
<proteinExistence type="inferred from homology"/>
<comment type="function">
    <text evidence="15">Catalyzes cyanide-resistant oxygen consumption. May increase respiration when the cytochrome respiratory pathway is restricted, or in response to low temperatures.</text>
</comment>
<dbReference type="EMBL" id="JARJCN010000039">
    <property type="protein sequence ID" value="KAJ7083967.1"/>
    <property type="molecule type" value="Genomic_DNA"/>
</dbReference>
<dbReference type="EC" id="1.-.-.-" evidence="16"/>
<feature type="transmembrane region" description="Helical" evidence="18">
    <location>
        <begin position="210"/>
        <end position="233"/>
    </location>
</feature>
<sequence>MLRTALINNQRSAFLRAARASFVCSSRPRCAFISTSPPHPSQSSNAEPPIASSSQLTKPGAVSTVPTMVRGDWVLFHPVYTPEEMKAVKVLHREAKTIPDKLAYGLVRLARYGFDLVSGYKHKETPPGTTMTVEQLRKEGYLLDEGGWLNRILFLETIAGVPGMVAATLRHLTSLRLMRRDSGWIHTCLEEAENERMHLMTFMTLRDSSIWFRALILGAQGVFYNLFFLAYLVSPRTCHRFVGHLEEEAVLTYTRCIADLEAGRIPEWTDKPAPEIAIDYWRLPSDAKLLDVIYAVRSDETTHRFVNHSLANLNVKTDVNPFALREPDMYVKGNTIAFERSEAEKYVNESHSIMKEVKEKATSV</sequence>
<evidence type="ECO:0000256" key="17">
    <source>
        <dbReference type="SAM" id="MobiDB-lite"/>
    </source>
</evidence>
<comment type="similarity">
    <text evidence="2 16">Belongs to the alternative oxidase family.</text>
</comment>
<comment type="cofactor">
    <cofactor evidence="16">
        <name>Fe cation</name>
        <dbReference type="ChEBI" id="CHEBI:24875"/>
    </cofactor>
    <text evidence="16">Binds 2 iron ions per subunit.</text>
</comment>
<keyword evidence="10 18" id="KW-1133">Transmembrane helix</keyword>
<reference evidence="19" key="1">
    <citation type="submission" date="2023-03" db="EMBL/GenBank/DDBJ databases">
        <title>Massive genome expansion in bonnet fungi (Mycena s.s.) driven by repeated elements and novel gene families across ecological guilds.</title>
        <authorList>
            <consortium name="Lawrence Berkeley National Laboratory"/>
            <person name="Harder C.B."/>
            <person name="Miyauchi S."/>
            <person name="Viragh M."/>
            <person name="Kuo A."/>
            <person name="Thoen E."/>
            <person name="Andreopoulos B."/>
            <person name="Lu D."/>
            <person name="Skrede I."/>
            <person name="Drula E."/>
            <person name="Henrissat B."/>
            <person name="Morin E."/>
            <person name="Kohler A."/>
            <person name="Barry K."/>
            <person name="LaButti K."/>
            <person name="Morin E."/>
            <person name="Salamov A."/>
            <person name="Lipzen A."/>
            <person name="Mereny Z."/>
            <person name="Hegedus B."/>
            <person name="Baldrian P."/>
            <person name="Stursova M."/>
            <person name="Weitz H."/>
            <person name="Taylor A."/>
            <person name="Grigoriev I.V."/>
            <person name="Nagy L.G."/>
            <person name="Martin F."/>
            <person name="Kauserud H."/>
        </authorList>
    </citation>
    <scope>NUCLEOTIDE SEQUENCE</scope>
    <source>
        <strain evidence="19">CBHHK173m</strain>
    </source>
</reference>
<evidence type="ECO:0000256" key="12">
    <source>
        <dbReference type="ARBA" id="ARBA00023004"/>
    </source>
</evidence>
<evidence type="ECO:0000256" key="4">
    <source>
        <dbReference type="ARBA" id="ARBA00022660"/>
    </source>
</evidence>
<comment type="subcellular location">
    <subcellularLocation>
        <location evidence="1">Mitochondrion inner membrane</location>
    </subcellularLocation>
</comment>
<evidence type="ECO:0000256" key="3">
    <source>
        <dbReference type="ARBA" id="ARBA00022448"/>
    </source>
</evidence>
<evidence type="ECO:0000313" key="19">
    <source>
        <dbReference type="EMBL" id="KAJ7083967.1"/>
    </source>
</evidence>
<evidence type="ECO:0000313" key="20">
    <source>
        <dbReference type="Proteomes" id="UP001222325"/>
    </source>
</evidence>
<keyword evidence="20" id="KW-1185">Reference proteome</keyword>
<keyword evidence="5 16" id="KW-0812">Transmembrane</keyword>
<evidence type="ECO:0000256" key="10">
    <source>
        <dbReference type="ARBA" id="ARBA00022989"/>
    </source>
</evidence>
<evidence type="ECO:0000256" key="5">
    <source>
        <dbReference type="ARBA" id="ARBA00022692"/>
    </source>
</evidence>
<protein>
    <recommendedName>
        <fullName evidence="16">Alternative oxidase</fullName>
        <ecNumber evidence="16">1.-.-.-</ecNumber>
    </recommendedName>
</protein>
<evidence type="ECO:0000256" key="13">
    <source>
        <dbReference type="ARBA" id="ARBA00023128"/>
    </source>
</evidence>
<dbReference type="Pfam" id="PF01786">
    <property type="entry name" value="AOX"/>
    <property type="match status" value="1"/>
</dbReference>
<keyword evidence="8" id="KW-0809">Transit peptide</keyword>
<keyword evidence="12 16" id="KW-0408">Iron</keyword>
<dbReference type="GO" id="GO:0098803">
    <property type="term" value="C:respiratory chain complex"/>
    <property type="evidence" value="ECO:0007669"/>
    <property type="project" value="UniProtKB-UniRule"/>
</dbReference>
<keyword evidence="4 16" id="KW-0679">Respiratory chain</keyword>
<comment type="caution">
    <text evidence="19">The sequence shown here is derived from an EMBL/GenBank/DDBJ whole genome shotgun (WGS) entry which is preliminary data.</text>
</comment>
<dbReference type="Proteomes" id="UP001222325">
    <property type="component" value="Unassembled WGS sequence"/>
</dbReference>
<dbReference type="GO" id="GO:0010230">
    <property type="term" value="P:alternative respiration"/>
    <property type="evidence" value="ECO:0007669"/>
    <property type="project" value="TreeGrafter"/>
</dbReference>
<evidence type="ECO:0000256" key="9">
    <source>
        <dbReference type="ARBA" id="ARBA00022982"/>
    </source>
</evidence>